<dbReference type="InterPro" id="IPR038765">
    <property type="entry name" value="Papain-like_cys_pep_sf"/>
</dbReference>
<dbReference type="InterPro" id="IPR013201">
    <property type="entry name" value="Prot_inhib_I29"/>
</dbReference>
<dbReference type="InterPro" id="IPR000668">
    <property type="entry name" value="Peptidase_C1A_C"/>
</dbReference>
<dbReference type="AlphaFoldDB" id="A0A8U0PC22"/>
<dbReference type="InterPro" id="IPR025661">
    <property type="entry name" value="Pept_asp_AS"/>
</dbReference>
<evidence type="ECO:0000256" key="3">
    <source>
        <dbReference type="ARBA" id="ARBA00022801"/>
    </source>
</evidence>
<comment type="similarity">
    <text evidence="1">Belongs to the peptidase C1 family.</text>
</comment>
<dbReference type="InterPro" id="IPR025660">
    <property type="entry name" value="Pept_his_AS"/>
</dbReference>
<gene>
    <name evidence="10" type="primary">LOC120022501</name>
</gene>
<dbReference type="PANTHER" id="PTHR12411">
    <property type="entry name" value="CYSTEINE PROTEASE FAMILY C1-RELATED"/>
    <property type="match status" value="1"/>
</dbReference>
<dbReference type="SUPFAM" id="SSF54001">
    <property type="entry name" value="Cysteine proteinases"/>
    <property type="match status" value="1"/>
</dbReference>
<evidence type="ECO:0000259" key="7">
    <source>
        <dbReference type="SMART" id="SM00645"/>
    </source>
</evidence>
<dbReference type="RefSeq" id="XP_038822373.1">
    <property type="nucleotide sequence ID" value="XM_038966445.1"/>
</dbReference>
<evidence type="ECO:0000313" key="9">
    <source>
        <dbReference type="Proteomes" id="UP000808372"/>
    </source>
</evidence>
<dbReference type="PRINTS" id="PR00705">
    <property type="entry name" value="PAPAIN"/>
</dbReference>
<dbReference type="SMART" id="SM00645">
    <property type="entry name" value="Pept_C1"/>
    <property type="match status" value="1"/>
</dbReference>
<accession>A0A8U0PC22</accession>
<evidence type="ECO:0000256" key="2">
    <source>
        <dbReference type="ARBA" id="ARBA00022670"/>
    </source>
</evidence>
<keyword evidence="5" id="KW-0865">Zymogen</keyword>
<dbReference type="Pfam" id="PF00112">
    <property type="entry name" value="Peptidase_C1"/>
    <property type="match status" value="1"/>
</dbReference>
<dbReference type="GO" id="GO:0006508">
    <property type="term" value="P:proteolysis"/>
    <property type="evidence" value="ECO:0007669"/>
    <property type="project" value="UniProtKB-KW"/>
</dbReference>
<dbReference type="InterPro" id="IPR039417">
    <property type="entry name" value="Peptidase_C1A_papain-like"/>
</dbReference>
<dbReference type="PROSITE" id="PS00640">
    <property type="entry name" value="THIOL_PROTEASE_ASN"/>
    <property type="match status" value="1"/>
</dbReference>
<dbReference type="Proteomes" id="UP000808372">
    <property type="component" value="Chromosome 2"/>
</dbReference>
<dbReference type="GO" id="GO:0008234">
    <property type="term" value="F:cysteine-type peptidase activity"/>
    <property type="evidence" value="ECO:0007669"/>
    <property type="project" value="UniProtKB-KW"/>
</dbReference>
<dbReference type="InterPro" id="IPR013128">
    <property type="entry name" value="Peptidase_C1A"/>
</dbReference>
<evidence type="ECO:0000256" key="4">
    <source>
        <dbReference type="ARBA" id="ARBA00022807"/>
    </source>
</evidence>
<feature type="domain" description="Cathepsin propeptide inhibitor" evidence="8">
    <location>
        <begin position="50"/>
        <end position="109"/>
    </location>
</feature>
<dbReference type="PROSITE" id="PS00639">
    <property type="entry name" value="THIOL_PROTEASE_HIS"/>
    <property type="match status" value="1"/>
</dbReference>
<organism evidence="9 10">
    <name type="scientific">Salvelinus namaycush</name>
    <name type="common">Lake trout</name>
    <name type="synonym">Salmo namaycush</name>
    <dbReference type="NCBI Taxonomy" id="8040"/>
    <lineage>
        <taxon>Eukaryota</taxon>
        <taxon>Metazoa</taxon>
        <taxon>Chordata</taxon>
        <taxon>Craniata</taxon>
        <taxon>Vertebrata</taxon>
        <taxon>Euteleostomi</taxon>
        <taxon>Actinopterygii</taxon>
        <taxon>Neopterygii</taxon>
        <taxon>Teleostei</taxon>
        <taxon>Protacanthopterygii</taxon>
        <taxon>Salmoniformes</taxon>
        <taxon>Salmonidae</taxon>
        <taxon>Salmoninae</taxon>
        <taxon>Salvelinus</taxon>
    </lineage>
</organism>
<dbReference type="GeneID" id="120022501"/>
<dbReference type="PROSITE" id="PS00139">
    <property type="entry name" value="THIOL_PROTEASE_CYS"/>
    <property type="match status" value="1"/>
</dbReference>
<dbReference type="Gene3D" id="3.90.70.10">
    <property type="entry name" value="Cysteine proteinases"/>
    <property type="match status" value="1"/>
</dbReference>
<dbReference type="Pfam" id="PF08246">
    <property type="entry name" value="Inhibitor_I29"/>
    <property type="match status" value="1"/>
</dbReference>
<keyword evidence="9" id="KW-1185">Reference proteome</keyword>
<reference evidence="10" key="1">
    <citation type="submission" date="2025-08" db="UniProtKB">
        <authorList>
            <consortium name="RefSeq"/>
        </authorList>
    </citation>
    <scope>IDENTIFICATION</scope>
    <source>
        <tissue evidence="10">White muscle</tissue>
    </source>
</reference>
<dbReference type="InterPro" id="IPR000169">
    <property type="entry name" value="Pept_cys_AS"/>
</dbReference>
<sequence length="356" mass="39896">MACDLRLTLSFPGGPLVLEGWIQMKLLLMALCAVVSSFKQPLGAELDGIWEEWKTQHGKQYSKVDEGFRRMIWETNQGLIRQHNLEAEIGKHTFTLGMNQFGDMTNKEYNALLTVNAAEEEKLLDGIPLSKWNCSLSAAPETWDWRPYGYVTPVKDQGSCGSCYAFAAVGALEGQLFKQTGKLLPLSEQNLVDCSGDYHNNGCGGGLAMRCFSYVSDHGIMSERKYPYTAEVGPCEYQNATKEAWCKGFNRVPSLDEKVFRDTLYEVGPIAVSVNSYFTHRDTFKNYVSSLGVLYQPDCSTRTNHAVLAVGYGSSYLDYWIVKNSWGTGWGRDGYILMARGYNQCGIARRPVYPIM</sequence>
<keyword evidence="4" id="KW-0788">Thiol protease</keyword>
<dbReference type="SMART" id="SM00848">
    <property type="entry name" value="Inhibitor_I29"/>
    <property type="match status" value="1"/>
</dbReference>
<proteinExistence type="inferred from homology"/>
<keyword evidence="2" id="KW-0645">Protease</keyword>
<dbReference type="KEGG" id="snh:120022501"/>
<name>A0A8U0PC22_SALNM</name>
<evidence type="ECO:0000256" key="1">
    <source>
        <dbReference type="ARBA" id="ARBA00008455"/>
    </source>
</evidence>
<evidence type="ECO:0000259" key="8">
    <source>
        <dbReference type="SMART" id="SM00848"/>
    </source>
</evidence>
<dbReference type="FunFam" id="3.90.70.10:FF:000006">
    <property type="entry name" value="Cathepsin S"/>
    <property type="match status" value="1"/>
</dbReference>
<feature type="domain" description="Peptidase C1A papain C-terminal" evidence="7">
    <location>
        <begin position="139"/>
        <end position="355"/>
    </location>
</feature>
<protein>
    <submittedName>
        <fullName evidence="10">Procathepsin L-like</fullName>
    </submittedName>
</protein>
<dbReference type="CDD" id="cd02248">
    <property type="entry name" value="Peptidase_C1A"/>
    <property type="match status" value="1"/>
</dbReference>
<evidence type="ECO:0000256" key="6">
    <source>
        <dbReference type="ARBA" id="ARBA00023157"/>
    </source>
</evidence>
<keyword evidence="6" id="KW-1015">Disulfide bond</keyword>
<evidence type="ECO:0000256" key="5">
    <source>
        <dbReference type="ARBA" id="ARBA00023145"/>
    </source>
</evidence>
<keyword evidence="3" id="KW-0378">Hydrolase</keyword>
<evidence type="ECO:0000313" key="10">
    <source>
        <dbReference type="RefSeq" id="XP_038822373.1"/>
    </source>
</evidence>